<evidence type="ECO:0000256" key="1">
    <source>
        <dbReference type="SAM" id="SignalP"/>
    </source>
</evidence>
<organism evidence="2 3">
    <name type="scientific">Flavobacterium sangjuense</name>
    <dbReference type="NCBI Taxonomy" id="2518177"/>
    <lineage>
        <taxon>Bacteria</taxon>
        <taxon>Pseudomonadati</taxon>
        <taxon>Bacteroidota</taxon>
        <taxon>Flavobacteriia</taxon>
        <taxon>Flavobacteriales</taxon>
        <taxon>Flavobacteriaceae</taxon>
        <taxon>Flavobacterium</taxon>
    </lineage>
</organism>
<dbReference type="InterPro" id="IPR058060">
    <property type="entry name" value="HYC_CC_PP"/>
</dbReference>
<feature type="signal peptide" evidence="1">
    <location>
        <begin position="1"/>
        <end position="23"/>
    </location>
</feature>
<protein>
    <submittedName>
        <fullName evidence="2">Uncharacterized protein</fullName>
    </submittedName>
</protein>
<dbReference type="Pfam" id="PF26622">
    <property type="entry name" value="DUF8199"/>
    <property type="match status" value="1"/>
</dbReference>
<reference evidence="2 3" key="1">
    <citation type="submission" date="2019-04" db="EMBL/GenBank/DDBJ databases">
        <title>Flavobacterium sp. GS03.</title>
        <authorList>
            <person name="Kim H."/>
        </authorList>
    </citation>
    <scope>NUCLEOTIDE SEQUENCE [LARGE SCALE GENOMIC DNA]</scope>
    <source>
        <strain evidence="2 3">GS03</strain>
    </source>
</reference>
<dbReference type="EMBL" id="CP038810">
    <property type="protein sequence ID" value="QBZ96704.1"/>
    <property type="molecule type" value="Genomic_DNA"/>
</dbReference>
<sequence>MIFRKHISILLTALLLVSNLGLAFNVHYCDDEIASITINAAPAVEQTLDECCGIVEEDSECCNDKVIKAEIKSDQIIVKSVSFDADFIPVTHDWKPAIFVSKNNFKQRDNLTYYSDAHTPPLYLLYSQYTFYA</sequence>
<dbReference type="InterPro" id="IPR058512">
    <property type="entry name" value="DUF8199"/>
</dbReference>
<evidence type="ECO:0000313" key="3">
    <source>
        <dbReference type="Proteomes" id="UP000296862"/>
    </source>
</evidence>
<dbReference type="RefSeq" id="WP_136150702.1">
    <property type="nucleotide sequence ID" value="NZ_CP038810.1"/>
</dbReference>
<feature type="chain" id="PRO_5020933931" evidence="1">
    <location>
        <begin position="24"/>
        <end position="133"/>
    </location>
</feature>
<dbReference type="AlphaFoldDB" id="A0A4V1CBP5"/>
<keyword evidence="3" id="KW-1185">Reference proteome</keyword>
<keyword evidence="1" id="KW-0732">Signal</keyword>
<dbReference type="NCBIfam" id="NF047658">
    <property type="entry name" value="HYC_CC_PP"/>
    <property type="match status" value="1"/>
</dbReference>
<dbReference type="OrthoDB" id="795045at2"/>
<accession>A0A4V1CBP5</accession>
<gene>
    <name evidence="2" type="ORF">GS03_00182</name>
</gene>
<dbReference type="KEGG" id="fsn:GS03_00182"/>
<evidence type="ECO:0000313" key="2">
    <source>
        <dbReference type="EMBL" id="QBZ96704.1"/>
    </source>
</evidence>
<name>A0A4V1CBP5_9FLAO</name>
<dbReference type="Proteomes" id="UP000296862">
    <property type="component" value="Chromosome"/>
</dbReference>
<proteinExistence type="predicted"/>